<dbReference type="PROSITE" id="PS00086">
    <property type="entry name" value="CYTOCHROME_P450"/>
    <property type="match status" value="1"/>
</dbReference>
<dbReference type="InterPro" id="IPR001128">
    <property type="entry name" value="Cyt_P450"/>
</dbReference>
<dbReference type="GO" id="GO:0016705">
    <property type="term" value="F:oxidoreductase activity, acting on paired donors, with incorporation or reduction of molecular oxygen"/>
    <property type="evidence" value="ECO:0007669"/>
    <property type="project" value="InterPro"/>
</dbReference>
<dbReference type="InterPro" id="IPR002401">
    <property type="entry name" value="Cyt_P450_E_grp-I"/>
</dbReference>
<dbReference type="STRING" id="1450538.A0A2V5HA15"/>
<dbReference type="PANTHER" id="PTHR24305">
    <property type="entry name" value="CYTOCHROME P450"/>
    <property type="match status" value="1"/>
</dbReference>
<protein>
    <submittedName>
        <fullName evidence="9">Cytochrome P450</fullName>
    </submittedName>
</protein>
<dbReference type="Proteomes" id="UP000249829">
    <property type="component" value="Unassembled WGS sequence"/>
</dbReference>
<name>A0A2V5HA15_ASPV1</name>
<dbReference type="InterPro" id="IPR036396">
    <property type="entry name" value="Cyt_P450_sf"/>
</dbReference>
<keyword evidence="10" id="KW-1185">Reference proteome</keyword>
<feature type="binding site" description="axial binding residue" evidence="6">
    <location>
        <position position="450"/>
    </location>
    <ligand>
        <name>heme</name>
        <dbReference type="ChEBI" id="CHEBI:30413"/>
    </ligand>
    <ligandPart>
        <name>Fe</name>
        <dbReference type="ChEBI" id="CHEBI:18248"/>
    </ligandPart>
</feature>
<comment type="similarity">
    <text evidence="2 7">Belongs to the cytochrome P450 family.</text>
</comment>
<evidence type="ECO:0000313" key="9">
    <source>
        <dbReference type="EMBL" id="PYI19102.1"/>
    </source>
</evidence>
<reference evidence="9 10" key="1">
    <citation type="submission" date="2018-02" db="EMBL/GenBank/DDBJ databases">
        <title>The genomes of Aspergillus section Nigri reveals drivers in fungal speciation.</title>
        <authorList>
            <consortium name="DOE Joint Genome Institute"/>
            <person name="Vesth T.C."/>
            <person name="Nybo J."/>
            <person name="Theobald S."/>
            <person name="Brandl J."/>
            <person name="Frisvad J.C."/>
            <person name="Nielsen K.F."/>
            <person name="Lyhne E.K."/>
            <person name="Kogle M.E."/>
            <person name="Kuo A."/>
            <person name="Riley R."/>
            <person name="Clum A."/>
            <person name="Nolan M."/>
            <person name="Lipzen A."/>
            <person name="Salamov A."/>
            <person name="Henrissat B."/>
            <person name="Wiebenga A."/>
            <person name="De vries R.P."/>
            <person name="Grigoriev I.V."/>
            <person name="Mortensen U.H."/>
            <person name="Andersen M.R."/>
            <person name="Baker S.E."/>
        </authorList>
    </citation>
    <scope>NUCLEOTIDE SEQUENCE [LARGE SCALE GENOMIC DNA]</scope>
    <source>
        <strain evidence="9 10">CBS 115571</strain>
    </source>
</reference>
<evidence type="ECO:0000256" key="5">
    <source>
        <dbReference type="ARBA" id="ARBA00023004"/>
    </source>
</evidence>
<dbReference type="OMA" id="FYLPFRA"/>
<keyword evidence="3 6" id="KW-0479">Metal-binding</keyword>
<proteinExistence type="inferred from homology"/>
<dbReference type="PRINTS" id="PR00385">
    <property type="entry name" value="P450"/>
</dbReference>
<dbReference type="EMBL" id="KZ825137">
    <property type="protein sequence ID" value="PYI19102.1"/>
    <property type="molecule type" value="Genomic_DNA"/>
</dbReference>
<dbReference type="InterPro" id="IPR050121">
    <property type="entry name" value="Cytochrome_P450_monoxygenase"/>
</dbReference>
<dbReference type="AlphaFoldDB" id="A0A2V5HA15"/>
<dbReference type="GO" id="GO:0020037">
    <property type="term" value="F:heme binding"/>
    <property type="evidence" value="ECO:0007669"/>
    <property type="project" value="InterPro"/>
</dbReference>
<sequence>MIPSATIENLGILLAVCYGGWILYARWLHPLARFPGPPLASISRLWVVLHVARGKTVLEQKELHRRYGPIVRIAPNELIMNDARSLKAIYGANSGSEKTDFYLAFRPPWARYPDHFSATDEQLHARRRRIVNHAYSMSNVLQAEKYVDKCTDVLLERFAELAQQGATVDFFRWARMYAYDAVGEFYFGRMFGFLQNGHDHLGYLAATDVLIPAMALAGVMPSYIRPIFMLVGFMSGRIRKAFGALEHLTKAADTVVEDRISEAKKAEGRPGHSDILTRIFDIYHDKGKSLDFEVTDVKMEAFLAFFGGSDTTAITMATTMFHIVKDRRIYRAVLEEIDTATAKGDLGASHIAYNEALKLPFLSACIKEGMRVHPTTALPLPRQTANEERLVSGHKIPGSTRIGANAPIVQSDPAVFGEDADEFCPERWMRPGADRLGQYILHFGAGSRTCLGKHMAMCELYKVIPQILRSFYLELASPSETRLETKDYWFYKPTAVKLKVQRREIRRPN</sequence>
<feature type="transmembrane region" description="Helical" evidence="8">
    <location>
        <begin position="6"/>
        <end position="24"/>
    </location>
</feature>
<dbReference type="SUPFAM" id="SSF48264">
    <property type="entry name" value="Cytochrome P450"/>
    <property type="match status" value="1"/>
</dbReference>
<evidence type="ECO:0000256" key="6">
    <source>
        <dbReference type="PIRSR" id="PIRSR602401-1"/>
    </source>
</evidence>
<evidence type="ECO:0000313" key="10">
    <source>
        <dbReference type="Proteomes" id="UP000249829"/>
    </source>
</evidence>
<dbReference type="Pfam" id="PF00067">
    <property type="entry name" value="p450"/>
    <property type="match status" value="1"/>
</dbReference>
<keyword evidence="8" id="KW-0472">Membrane</keyword>
<keyword evidence="6 7" id="KW-0349">Heme</keyword>
<keyword evidence="4 7" id="KW-0560">Oxidoreductase</keyword>
<keyword evidence="8" id="KW-0812">Transmembrane</keyword>
<accession>A0A2V5HA15</accession>
<evidence type="ECO:0000256" key="4">
    <source>
        <dbReference type="ARBA" id="ARBA00023002"/>
    </source>
</evidence>
<dbReference type="Gene3D" id="1.10.630.10">
    <property type="entry name" value="Cytochrome P450"/>
    <property type="match status" value="1"/>
</dbReference>
<dbReference type="GO" id="GO:0005506">
    <property type="term" value="F:iron ion binding"/>
    <property type="evidence" value="ECO:0007669"/>
    <property type="project" value="InterPro"/>
</dbReference>
<keyword evidence="7" id="KW-0503">Monooxygenase</keyword>
<evidence type="ECO:0000256" key="2">
    <source>
        <dbReference type="ARBA" id="ARBA00010617"/>
    </source>
</evidence>
<organism evidence="9 10">
    <name type="scientific">Aspergillus violaceofuscus (strain CBS 115571)</name>
    <dbReference type="NCBI Taxonomy" id="1450538"/>
    <lineage>
        <taxon>Eukaryota</taxon>
        <taxon>Fungi</taxon>
        <taxon>Dikarya</taxon>
        <taxon>Ascomycota</taxon>
        <taxon>Pezizomycotina</taxon>
        <taxon>Eurotiomycetes</taxon>
        <taxon>Eurotiomycetidae</taxon>
        <taxon>Eurotiales</taxon>
        <taxon>Aspergillaceae</taxon>
        <taxon>Aspergillus</taxon>
    </lineage>
</organism>
<dbReference type="PANTHER" id="PTHR24305:SF229">
    <property type="entry name" value="P450, PUTATIVE (EUROFUNG)-RELATED"/>
    <property type="match status" value="1"/>
</dbReference>
<evidence type="ECO:0000256" key="3">
    <source>
        <dbReference type="ARBA" id="ARBA00022723"/>
    </source>
</evidence>
<evidence type="ECO:0000256" key="1">
    <source>
        <dbReference type="ARBA" id="ARBA00001971"/>
    </source>
</evidence>
<dbReference type="PRINTS" id="PR00463">
    <property type="entry name" value="EP450I"/>
</dbReference>
<comment type="cofactor">
    <cofactor evidence="1 6">
        <name>heme</name>
        <dbReference type="ChEBI" id="CHEBI:30413"/>
    </cofactor>
</comment>
<keyword evidence="5 6" id="KW-0408">Iron</keyword>
<evidence type="ECO:0000256" key="7">
    <source>
        <dbReference type="RuleBase" id="RU000461"/>
    </source>
</evidence>
<gene>
    <name evidence="9" type="ORF">BO99DRAFT_146401</name>
</gene>
<dbReference type="CDD" id="cd11060">
    <property type="entry name" value="CYP57A1-like"/>
    <property type="match status" value="1"/>
</dbReference>
<evidence type="ECO:0000256" key="8">
    <source>
        <dbReference type="SAM" id="Phobius"/>
    </source>
</evidence>
<dbReference type="GO" id="GO:0004497">
    <property type="term" value="F:monooxygenase activity"/>
    <property type="evidence" value="ECO:0007669"/>
    <property type="project" value="UniProtKB-KW"/>
</dbReference>
<dbReference type="InterPro" id="IPR017972">
    <property type="entry name" value="Cyt_P450_CS"/>
</dbReference>
<keyword evidence="8" id="KW-1133">Transmembrane helix</keyword>